<dbReference type="CDD" id="cd04489">
    <property type="entry name" value="ExoVII_LU_OBF"/>
    <property type="match status" value="1"/>
</dbReference>
<comment type="subunit">
    <text evidence="5">Heterooligomer composed of large and small subunits.</text>
</comment>
<dbReference type="EMBL" id="MGDB01000114">
    <property type="protein sequence ID" value="OGL39634.1"/>
    <property type="molecule type" value="Genomic_DNA"/>
</dbReference>
<dbReference type="InterPro" id="IPR003753">
    <property type="entry name" value="Exonuc_VII_L"/>
</dbReference>
<dbReference type="HAMAP" id="MF_00378">
    <property type="entry name" value="Exonuc_7_L"/>
    <property type="match status" value="1"/>
</dbReference>
<evidence type="ECO:0000313" key="10">
    <source>
        <dbReference type="Proteomes" id="UP000178526"/>
    </source>
</evidence>
<feature type="domain" description="OB-fold nucleic acid binding" evidence="8">
    <location>
        <begin position="7"/>
        <end position="100"/>
    </location>
</feature>
<comment type="caution">
    <text evidence="9">The sequence shown here is derived from an EMBL/GenBank/DDBJ whole genome shotgun (WGS) entry which is preliminary data.</text>
</comment>
<dbReference type="NCBIfam" id="TIGR00237">
    <property type="entry name" value="xseA"/>
    <property type="match status" value="1"/>
</dbReference>
<evidence type="ECO:0000256" key="2">
    <source>
        <dbReference type="ARBA" id="ARBA00022722"/>
    </source>
</evidence>
<evidence type="ECO:0000259" key="7">
    <source>
        <dbReference type="Pfam" id="PF02601"/>
    </source>
</evidence>
<dbReference type="EC" id="3.1.11.6" evidence="5"/>
<dbReference type="InterPro" id="IPR020579">
    <property type="entry name" value="Exonuc_VII_lsu_C"/>
</dbReference>
<sequence length="445" mass="50153">MAKAEIYTVSKINQLIKENLEVNFGNIWIEGEISNLRIPSTGHLYLTLKDELAQIQAVIFKTQRKGIRFDIKDGLSVIANGRITVYEARGIYQIIIDYIEPKGIGALQLAFEQLKAKLSQEGLFDERFKKKLPLLPKKIGIITSPTGAAIRDILQVINRRFANIHILIYPVKVQGDEAPKEIVQAIEELNKFTDIDVLILARGGGSIEDLWAFNEEIVARALFSSRIPEISAIGHEIDYTISDFVADFRAPTPSAAAELVISSKEEIQKHLDFLHRRLEDLFFSKIKYLKKSLEMLTSLCQAYSPLGAVRNLYQRIDDLISKLEKKTLAIITGKKEALILARGNILSQRPTHRILAFNEILKSTRHRLQVSAKNSLVNYKKEYSNSAGILSFLNPYSQLERGYSICQKPEGVVIKSILQVKSGEPLNVRVTDGEILCQVNAQKKI</sequence>
<dbReference type="GO" id="GO:0008855">
    <property type="term" value="F:exodeoxyribonuclease VII activity"/>
    <property type="evidence" value="ECO:0007669"/>
    <property type="project" value="UniProtKB-UniRule"/>
</dbReference>
<evidence type="ECO:0000313" key="9">
    <source>
        <dbReference type="EMBL" id="OGL39634.1"/>
    </source>
</evidence>
<evidence type="ECO:0000259" key="8">
    <source>
        <dbReference type="Pfam" id="PF13742"/>
    </source>
</evidence>
<gene>
    <name evidence="5" type="primary">xseA</name>
    <name evidence="9" type="ORF">A2042_08410</name>
</gene>
<evidence type="ECO:0000256" key="5">
    <source>
        <dbReference type="HAMAP-Rule" id="MF_00378"/>
    </source>
</evidence>
<dbReference type="InterPro" id="IPR025824">
    <property type="entry name" value="OB-fold_nuc-bd_dom"/>
</dbReference>
<evidence type="ECO:0000256" key="3">
    <source>
        <dbReference type="ARBA" id="ARBA00022801"/>
    </source>
</evidence>
<dbReference type="Proteomes" id="UP000178526">
    <property type="component" value="Unassembled WGS sequence"/>
</dbReference>
<evidence type="ECO:0000256" key="6">
    <source>
        <dbReference type="RuleBase" id="RU004355"/>
    </source>
</evidence>
<organism evidence="9 10">
    <name type="scientific">Candidatus Schekmanbacteria bacterium GWA2_38_11</name>
    <dbReference type="NCBI Taxonomy" id="1817876"/>
    <lineage>
        <taxon>Bacteria</taxon>
        <taxon>Candidatus Schekmaniibacteriota</taxon>
    </lineage>
</organism>
<dbReference type="Pfam" id="PF13742">
    <property type="entry name" value="tRNA_anti_2"/>
    <property type="match status" value="1"/>
</dbReference>
<keyword evidence="2 5" id="KW-0540">Nuclease</keyword>
<dbReference type="PANTHER" id="PTHR30008">
    <property type="entry name" value="EXODEOXYRIBONUCLEASE 7 LARGE SUBUNIT"/>
    <property type="match status" value="1"/>
</dbReference>
<evidence type="ECO:0000256" key="4">
    <source>
        <dbReference type="ARBA" id="ARBA00022839"/>
    </source>
</evidence>
<dbReference type="GO" id="GO:0006308">
    <property type="term" value="P:DNA catabolic process"/>
    <property type="evidence" value="ECO:0007669"/>
    <property type="project" value="UniProtKB-UniRule"/>
</dbReference>
<dbReference type="AlphaFoldDB" id="A0A1F7RFC6"/>
<dbReference type="GO" id="GO:0005737">
    <property type="term" value="C:cytoplasm"/>
    <property type="evidence" value="ECO:0007669"/>
    <property type="project" value="UniProtKB-SubCell"/>
</dbReference>
<comment type="catalytic activity">
    <reaction evidence="5 6">
        <text>Exonucleolytic cleavage in either 5'- to 3'- or 3'- to 5'-direction to yield nucleoside 5'-phosphates.</text>
        <dbReference type="EC" id="3.1.11.6"/>
    </reaction>
</comment>
<name>A0A1F7RFC6_9BACT</name>
<evidence type="ECO:0000256" key="1">
    <source>
        <dbReference type="ARBA" id="ARBA00022490"/>
    </source>
</evidence>
<accession>A0A1F7RFC6</accession>
<dbReference type="Pfam" id="PF02601">
    <property type="entry name" value="Exonuc_VII_L"/>
    <property type="match status" value="1"/>
</dbReference>
<dbReference type="GO" id="GO:0009318">
    <property type="term" value="C:exodeoxyribonuclease VII complex"/>
    <property type="evidence" value="ECO:0007669"/>
    <property type="project" value="UniProtKB-UniRule"/>
</dbReference>
<keyword evidence="4 5" id="KW-0269">Exonuclease</keyword>
<feature type="domain" description="Exonuclease VII large subunit C-terminal" evidence="7">
    <location>
        <begin position="123"/>
        <end position="437"/>
    </location>
</feature>
<keyword evidence="1 5" id="KW-0963">Cytoplasm</keyword>
<comment type="subcellular location">
    <subcellularLocation>
        <location evidence="5 6">Cytoplasm</location>
    </subcellularLocation>
</comment>
<reference evidence="9 10" key="1">
    <citation type="journal article" date="2016" name="Nat. Commun.">
        <title>Thousands of microbial genomes shed light on interconnected biogeochemical processes in an aquifer system.</title>
        <authorList>
            <person name="Anantharaman K."/>
            <person name="Brown C.T."/>
            <person name="Hug L.A."/>
            <person name="Sharon I."/>
            <person name="Castelle C.J."/>
            <person name="Probst A.J."/>
            <person name="Thomas B.C."/>
            <person name="Singh A."/>
            <person name="Wilkins M.J."/>
            <person name="Karaoz U."/>
            <person name="Brodie E.L."/>
            <person name="Williams K.H."/>
            <person name="Hubbard S.S."/>
            <person name="Banfield J.F."/>
        </authorList>
    </citation>
    <scope>NUCLEOTIDE SEQUENCE [LARGE SCALE GENOMIC DNA]</scope>
</reference>
<keyword evidence="3 5" id="KW-0378">Hydrolase</keyword>
<dbReference type="PANTHER" id="PTHR30008:SF0">
    <property type="entry name" value="EXODEOXYRIBONUCLEASE 7 LARGE SUBUNIT"/>
    <property type="match status" value="1"/>
</dbReference>
<comment type="similarity">
    <text evidence="5 6">Belongs to the XseA family.</text>
</comment>
<proteinExistence type="inferred from homology"/>
<dbReference type="GO" id="GO:0003676">
    <property type="term" value="F:nucleic acid binding"/>
    <property type="evidence" value="ECO:0007669"/>
    <property type="project" value="InterPro"/>
</dbReference>
<protein>
    <recommendedName>
        <fullName evidence="5">Exodeoxyribonuclease 7 large subunit</fullName>
        <ecNumber evidence="5">3.1.11.6</ecNumber>
    </recommendedName>
    <alternativeName>
        <fullName evidence="5">Exodeoxyribonuclease VII large subunit</fullName>
        <shortName evidence="5">Exonuclease VII large subunit</shortName>
    </alternativeName>
</protein>
<comment type="function">
    <text evidence="5">Bidirectionally degrades single-stranded DNA into large acid-insoluble oligonucleotides, which are then degraded further into small acid-soluble oligonucleotides.</text>
</comment>